<dbReference type="RefSeq" id="WP_207541421.1">
    <property type="nucleotide sequence ID" value="NZ_JAFNAA010000001.1"/>
</dbReference>
<dbReference type="Gene3D" id="3.40.50.11190">
    <property type="match status" value="1"/>
</dbReference>
<evidence type="ECO:0000256" key="2">
    <source>
        <dbReference type="PIRSR" id="PIRSR620023-2"/>
    </source>
</evidence>
<dbReference type="Gene3D" id="3.40.50.2000">
    <property type="entry name" value="Glycogen Phosphorylase B"/>
    <property type="match status" value="1"/>
</dbReference>
<protein>
    <submittedName>
        <fullName evidence="3">UDP-2,4-diacetamido-2,4, 6-trideoxy-beta-L-altropyranose hydrolase</fullName>
        <ecNumber evidence="3">3.6.1.57</ecNumber>
    </submittedName>
</protein>
<evidence type="ECO:0000313" key="3">
    <source>
        <dbReference type="EMBL" id="MBO1106746.1"/>
    </source>
</evidence>
<dbReference type="GO" id="GO:0016787">
    <property type="term" value="F:hydrolase activity"/>
    <property type="evidence" value="ECO:0007669"/>
    <property type="project" value="UniProtKB-KW"/>
</dbReference>
<gene>
    <name evidence="3" type="primary">pseG</name>
    <name evidence="3" type="ORF">J2R62_00670</name>
</gene>
<dbReference type="AlphaFoldDB" id="A0A8I1W442"/>
<dbReference type="InterPro" id="IPR020023">
    <property type="entry name" value="PseG"/>
</dbReference>
<evidence type="ECO:0000256" key="1">
    <source>
        <dbReference type="PIRSR" id="PIRSR620023-1"/>
    </source>
</evidence>
<dbReference type="EC" id="3.6.1.57" evidence="3"/>
<accession>A0A8I1W442</accession>
<feature type="binding site" evidence="2">
    <location>
        <position position="160"/>
    </location>
    <ligand>
        <name>substrate</name>
    </ligand>
</feature>
<dbReference type="Proteomes" id="UP000664658">
    <property type="component" value="Unassembled WGS sequence"/>
</dbReference>
<feature type="active site" description="Proton acceptor" evidence="1">
    <location>
        <position position="23"/>
    </location>
</feature>
<dbReference type="EMBL" id="JAFNAA010000001">
    <property type="protein sequence ID" value="MBO1106746.1"/>
    <property type="molecule type" value="Genomic_DNA"/>
</dbReference>
<comment type="caution">
    <text evidence="3">The sequence shown here is derived from an EMBL/GenBank/DDBJ whole genome shotgun (WGS) entry which is preliminary data.</text>
</comment>
<proteinExistence type="predicted"/>
<dbReference type="NCBIfam" id="TIGR03590">
    <property type="entry name" value="PseG"/>
    <property type="match status" value="1"/>
</dbReference>
<reference evidence="3" key="1">
    <citation type="submission" date="2021-03" db="EMBL/GenBank/DDBJ databases">
        <title>Plesiomonas shigelloides zfcc0051, isolated from zebrafish feces.</title>
        <authorList>
            <person name="Vanderhoek Z."/>
            <person name="Gaulke C."/>
        </authorList>
    </citation>
    <scope>NUCLEOTIDE SEQUENCE</scope>
    <source>
        <strain evidence="3">Zfcc0051</strain>
    </source>
</reference>
<keyword evidence="3" id="KW-0378">Hydrolase</keyword>
<organism evidence="3 4">
    <name type="scientific">Plesiomonas shigelloides</name>
    <name type="common">Aeromonas shigelloides</name>
    <dbReference type="NCBI Taxonomy" id="703"/>
    <lineage>
        <taxon>Bacteria</taxon>
        <taxon>Pseudomonadati</taxon>
        <taxon>Pseudomonadota</taxon>
        <taxon>Gammaproteobacteria</taxon>
        <taxon>Enterobacterales</taxon>
        <taxon>Enterobacteriaceae</taxon>
        <taxon>Plesiomonas</taxon>
    </lineage>
</organism>
<feature type="binding site" evidence="2">
    <location>
        <position position="259"/>
    </location>
    <ligand>
        <name>substrate</name>
    </ligand>
</feature>
<evidence type="ECO:0000313" key="4">
    <source>
        <dbReference type="Proteomes" id="UP000664658"/>
    </source>
</evidence>
<sequence>MRTEKPRHILIRADASALIGTGHVMRCMVLAQHLTVLGCQVHFICRNLPGNLNDYIAAHGYGITVLPDNAESVTWQDDVANIITQHAHADGVIVDHYQLGKEWESAISTHFACPLLAIDDMNRPHQSDLILDQNLWPAGNPRYLNSPGTHLIGPEYALLRPSFAALREQHLPRENQLLVCFGGSDPTGECEKFLRAVQEMPALPFTIILIAGRANLRYPQLQAIAENSDVLLYAHRDDFEQLLATSHYMIGASGSSNWERLCLNTPASVVCVADNQRDTSEHLANLGAIRYLGEAQRLNSADYYAELTWLIQHWTALPTLSPITIDGNGAIITANSFFRILTC</sequence>
<dbReference type="SUPFAM" id="SSF53756">
    <property type="entry name" value="UDP-Glycosyltransferase/glycogen phosphorylase"/>
    <property type="match status" value="1"/>
</dbReference>
<name>A0A8I1W442_PLESH</name>